<dbReference type="SMART" id="SM00235">
    <property type="entry name" value="ZnMc"/>
    <property type="match status" value="1"/>
</dbReference>
<dbReference type="SUPFAM" id="SSF55486">
    <property type="entry name" value="Metalloproteases ('zincins'), catalytic domain"/>
    <property type="match status" value="1"/>
</dbReference>
<dbReference type="EC" id="3.4.24.-" evidence="11"/>
<evidence type="ECO:0000313" key="13">
    <source>
        <dbReference type="EMBL" id="KAK0159205.1"/>
    </source>
</evidence>
<name>A0AA39C793_9HYME</name>
<feature type="binding site" evidence="10">
    <location>
        <position position="197"/>
    </location>
    <ligand>
        <name>Zn(2+)</name>
        <dbReference type="ChEBI" id="CHEBI:29105"/>
        <note>catalytic</note>
    </ligand>
</feature>
<dbReference type="PRINTS" id="PR00480">
    <property type="entry name" value="ASTACIN"/>
</dbReference>
<dbReference type="AlphaFoldDB" id="A0AA39C793"/>
<evidence type="ECO:0000256" key="5">
    <source>
        <dbReference type="ARBA" id="ARBA00022833"/>
    </source>
</evidence>
<feature type="chain" id="PRO_5041486272" description="Metalloendopeptidase" evidence="11">
    <location>
        <begin position="18"/>
        <end position="329"/>
    </location>
</feature>
<keyword evidence="14" id="KW-1185">Reference proteome</keyword>
<dbReference type="InterPro" id="IPR001506">
    <property type="entry name" value="Peptidase_M12A"/>
</dbReference>
<feature type="binding site" evidence="10">
    <location>
        <position position="203"/>
    </location>
    <ligand>
        <name>Zn(2+)</name>
        <dbReference type="ChEBI" id="CHEBI:29105"/>
        <note>catalytic</note>
    </ligand>
</feature>
<keyword evidence="4 10" id="KW-0378">Hydrolase</keyword>
<evidence type="ECO:0000256" key="11">
    <source>
        <dbReference type="RuleBase" id="RU361183"/>
    </source>
</evidence>
<keyword evidence="8" id="KW-1015">Disulfide bond</keyword>
<dbReference type="InterPro" id="IPR006026">
    <property type="entry name" value="Peptidase_Metallo"/>
</dbReference>
<comment type="caution">
    <text evidence="13">The sequence shown here is derived from an EMBL/GenBank/DDBJ whole genome shotgun (WGS) entry which is preliminary data.</text>
</comment>
<dbReference type="InterPro" id="IPR034035">
    <property type="entry name" value="Astacin-like_dom"/>
</dbReference>
<dbReference type="GO" id="GO:0008270">
    <property type="term" value="F:zinc ion binding"/>
    <property type="evidence" value="ECO:0007669"/>
    <property type="project" value="UniProtKB-UniRule"/>
</dbReference>
<dbReference type="FunFam" id="3.40.390.10:FF:000015">
    <property type="entry name" value="Meprin A subunit"/>
    <property type="match status" value="1"/>
</dbReference>
<feature type="active site" evidence="10">
    <location>
        <position position="194"/>
    </location>
</feature>
<feature type="signal peptide" evidence="11">
    <location>
        <begin position="1"/>
        <end position="17"/>
    </location>
</feature>
<evidence type="ECO:0000256" key="3">
    <source>
        <dbReference type="ARBA" id="ARBA00022729"/>
    </source>
</evidence>
<evidence type="ECO:0000256" key="2">
    <source>
        <dbReference type="ARBA" id="ARBA00022723"/>
    </source>
</evidence>
<keyword evidence="3 11" id="KW-0732">Signal</keyword>
<keyword evidence="7" id="KW-0865">Zymogen</keyword>
<protein>
    <recommendedName>
        <fullName evidence="11">Metalloendopeptidase</fullName>
        <ecNumber evidence="11">3.4.24.-</ecNumber>
    </recommendedName>
</protein>
<feature type="domain" description="Peptidase M12A" evidence="12">
    <location>
        <begin position="100"/>
        <end position="296"/>
    </location>
</feature>
<accession>A0AA39C793</accession>
<reference evidence="13" key="1">
    <citation type="journal article" date="2023" name="bioRxiv">
        <title>Scaffold-level genome assemblies of two parasitoid biocontrol wasps reveal the parthenogenesis mechanism and an associated novel virus.</title>
        <authorList>
            <person name="Inwood S."/>
            <person name="Skelly J."/>
            <person name="Guhlin J."/>
            <person name="Harrop T."/>
            <person name="Goldson S."/>
            <person name="Dearden P."/>
        </authorList>
    </citation>
    <scope>NUCLEOTIDE SEQUENCE</scope>
    <source>
        <strain evidence="13">Irish</strain>
        <tissue evidence="13">Whole body</tissue>
    </source>
</reference>
<keyword evidence="6 10" id="KW-0482">Metalloprotease</keyword>
<dbReference type="Gene3D" id="3.40.390.10">
    <property type="entry name" value="Collagenase (Catalytic Domain)"/>
    <property type="match status" value="1"/>
</dbReference>
<dbReference type="GO" id="GO:0004222">
    <property type="term" value="F:metalloendopeptidase activity"/>
    <property type="evidence" value="ECO:0007669"/>
    <property type="project" value="UniProtKB-UniRule"/>
</dbReference>
<proteinExistence type="predicted"/>
<evidence type="ECO:0000256" key="6">
    <source>
        <dbReference type="ARBA" id="ARBA00023049"/>
    </source>
</evidence>
<evidence type="ECO:0000256" key="8">
    <source>
        <dbReference type="ARBA" id="ARBA00023157"/>
    </source>
</evidence>
<comment type="cofactor">
    <cofactor evidence="10 11">
        <name>Zn(2+)</name>
        <dbReference type="ChEBI" id="CHEBI:29105"/>
    </cofactor>
    <text evidence="10 11">Binds 1 zinc ion per subunit.</text>
</comment>
<dbReference type="Pfam" id="PF01400">
    <property type="entry name" value="Astacin"/>
    <property type="match status" value="1"/>
</dbReference>
<evidence type="ECO:0000256" key="7">
    <source>
        <dbReference type="ARBA" id="ARBA00023145"/>
    </source>
</evidence>
<dbReference type="PANTHER" id="PTHR10127:SF780">
    <property type="entry name" value="METALLOENDOPEPTIDASE"/>
    <property type="match status" value="1"/>
</dbReference>
<feature type="binding site" evidence="10">
    <location>
        <position position="193"/>
    </location>
    <ligand>
        <name>Zn(2+)</name>
        <dbReference type="ChEBI" id="CHEBI:29105"/>
        <note>catalytic</note>
    </ligand>
</feature>
<dbReference type="Proteomes" id="UP001168990">
    <property type="component" value="Unassembled WGS sequence"/>
</dbReference>
<evidence type="ECO:0000259" key="12">
    <source>
        <dbReference type="PROSITE" id="PS51864"/>
    </source>
</evidence>
<dbReference type="EMBL" id="JAQQBS010001424">
    <property type="protein sequence ID" value="KAK0159205.1"/>
    <property type="molecule type" value="Genomic_DNA"/>
</dbReference>
<evidence type="ECO:0000256" key="10">
    <source>
        <dbReference type="PROSITE-ProRule" id="PRU01211"/>
    </source>
</evidence>
<keyword evidence="1 10" id="KW-0645">Protease</keyword>
<dbReference type="PANTHER" id="PTHR10127">
    <property type="entry name" value="DISCOIDIN, CUB, EGF, LAMININ , AND ZINC METALLOPROTEASE DOMAIN CONTAINING"/>
    <property type="match status" value="1"/>
</dbReference>
<dbReference type="CDD" id="cd04280">
    <property type="entry name" value="ZnMc_astacin_like"/>
    <property type="match status" value="1"/>
</dbReference>
<evidence type="ECO:0000256" key="1">
    <source>
        <dbReference type="ARBA" id="ARBA00022670"/>
    </source>
</evidence>
<gene>
    <name evidence="13" type="ORF">PV328_010116</name>
</gene>
<organism evidence="13 14">
    <name type="scientific">Microctonus aethiopoides</name>
    <dbReference type="NCBI Taxonomy" id="144406"/>
    <lineage>
        <taxon>Eukaryota</taxon>
        <taxon>Metazoa</taxon>
        <taxon>Ecdysozoa</taxon>
        <taxon>Arthropoda</taxon>
        <taxon>Hexapoda</taxon>
        <taxon>Insecta</taxon>
        <taxon>Pterygota</taxon>
        <taxon>Neoptera</taxon>
        <taxon>Endopterygota</taxon>
        <taxon>Hymenoptera</taxon>
        <taxon>Apocrita</taxon>
        <taxon>Ichneumonoidea</taxon>
        <taxon>Braconidae</taxon>
        <taxon>Euphorinae</taxon>
        <taxon>Microctonus</taxon>
    </lineage>
</organism>
<keyword evidence="2 10" id="KW-0479">Metal-binding</keyword>
<evidence type="ECO:0000256" key="4">
    <source>
        <dbReference type="ARBA" id="ARBA00022801"/>
    </source>
</evidence>
<dbReference type="InterPro" id="IPR024079">
    <property type="entry name" value="MetalloPept_cat_dom_sf"/>
</dbReference>
<keyword evidence="5 10" id="KW-0862">Zinc</keyword>
<dbReference type="PROSITE" id="PS51864">
    <property type="entry name" value="ASTACIN"/>
    <property type="match status" value="1"/>
</dbReference>
<evidence type="ECO:0000313" key="14">
    <source>
        <dbReference type="Proteomes" id="UP001168990"/>
    </source>
</evidence>
<evidence type="ECO:0000256" key="9">
    <source>
        <dbReference type="ARBA" id="ARBA00023180"/>
    </source>
</evidence>
<comment type="caution">
    <text evidence="10">Lacks conserved residue(s) required for the propagation of feature annotation.</text>
</comment>
<reference evidence="13" key="2">
    <citation type="submission" date="2023-03" db="EMBL/GenBank/DDBJ databases">
        <authorList>
            <person name="Inwood S.N."/>
            <person name="Skelly J.G."/>
            <person name="Guhlin J."/>
            <person name="Harrop T.W.R."/>
            <person name="Goldson S.G."/>
            <person name="Dearden P.K."/>
        </authorList>
    </citation>
    <scope>NUCLEOTIDE SEQUENCE</scope>
    <source>
        <strain evidence="13">Irish</strain>
        <tissue evidence="13">Whole body</tissue>
    </source>
</reference>
<sequence>MYLRAVVVAVLIYFVFSETNVFSSAKKIKKFHRNYPSHSASNNISYKINLNYLGNSIYGFPTENSGARVAQWNKNLGVNPEELGDYAEGDILFSTPTTKSALAPEYYRWPGGRVPYVITGYFTSEEYGKILSAINDFHKYTCVRFVPYNGEEAYIRITSGWSGCFSTVGFGGFSYDVNLQPPYCLQMKGTILHELMHALGFIHEHTRYDRDDYVYILWNNIQSDAQQYFKKYAREDVNTFGVEYDFESVMHYSRNAFSFNRGQTIIPKYTTDVNIGMRENLSQGDIKKINKMYQCIVAPNTAQDSTPVHSIKHKNRKYSPRIIYWGNSN</sequence>
<keyword evidence="9" id="KW-0325">Glycoprotein</keyword>
<dbReference type="GO" id="GO:0006508">
    <property type="term" value="P:proteolysis"/>
    <property type="evidence" value="ECO:0007669"/>
    <property type="project" value="UniProtKB-KW"/>
</dbReference>